<protein>
    <submittedName>
        <fullName evidence="2">Uncharacterized protein</fullName>
    </submittedName>
</protein>
<sequence length="111" mass="11560">MFSGQGLGGLGGQGGGVETGHPPQRGDDVVQHAADPDRGVGQVDDDVAGRIERGGRGPDRDGLTGTDLPVMTPIACWSTHQEIRATASLWPGWRCSIPGARARPKGIRVKP</sequence>
<dbReference type="KEGG" id="msar:MSAR_38070"/>
<gene>
    <name evidence="2" type="ORF">MSAR_38070</name>
</gene>
<accession>A0A7I7SWH4</accession>
<name>A0A7I7SWH4_9MYCO</name>
<proteinExistence type="predicted"/>
<organism evidence="2 3">
    <name type="scientific">Mycolicibacterium sarraceniae</name>
    <dbReference type="NCBI Taxonomy" id="1534348"/>
    <lineage>
        <taxon>Bacteria</taxon>
        <taxon>Bacillati</taxon>
        <taxon>Actinomycetota</taxon>
        <taxon>Actinomycetes</taxon>
        <taxon>Mycobacteriales</taxon>
        <taxon>Mycobacteriaceae</taxon>
        <taxon>Mycolicibacterium</taxon>
    </lineage>
</organism>
<feature type="compositionally biased region" description="Basic and acidic residues" evidence="1">
    <location>
        <begin position="24"/>
        <end position="38"/>
    </location>
</feature>
<evidence type="ECO:0000313" key="2">
    <source>
        <dbReference type="EMBL" id="BBY60671.1"/>
    </source>
</evidence>
<dbReference type="AlphaFoldDB" id="A0A7I7SWH4"/>
<feature type="compositionally biased region" description="Basic and acidic residues" evidence="1">
    <location>
        <begin position="47"/>
        <end position="62"/>
    </location>
</feature>
<reference evidence="2 3" key="1">
    <citation type="journal article" date="2019" name="Emerg. Microbes Infect.">
        <title>Comprehensive subspecies identification of 175 nontuberculous mycobacteria species based on 7547 genomic profiles.</title>
        <authorList>
            <person name="Matsumoto Y."/>
            <person name="Kinjo T."/>
            <person name="Motooka D."/>
            <person name="Nabeya D."/>
            <person name="Jung N."/>
            <person name="Uechi K."/>
            <person name="Horii T."/>
            <person name="Iida T."/>
            <person name="Fujita J."/>
            <person name="Nakamura S."/>
        </authorList>
    </citation>
    <scope>NUCLEOTIDE SEQUENCE [LARGE SCALE GENOMIC DNA]</scope>
    <source>
        <strain evidence="2 3">JCM 30395</strain>
    </source>
</reference>
<dbReference type="Proteomes" id="UP000466445">
    <property type="component" value="Chromosome"/>
</dbReference>
<feature type="region of interest" description="Disordered" evidence="1">
    <location>
        <begin position="1"/>
        <end position="67"/>
    </location>
</feature>
<evidence type="ECO:0000256" key="1">
    <source>
        <dbReference type="SAM" id="MobiDB-lite"/>
    </source>
</evidence>
<feature type="compositionally biased region" description="Gly residues" evidence="1">
    <location>
        <begin position="1"/>
        <end position="18"/>
    </location>
</feature>
<keyword evidence="3" id="KW-1185">Reference proteome</keyword>
<dbReference type="EMBL" id="AP022595">
    <property type="protein sequence ID" value="BBY60671.1"/>
    <property type="molecule type" value="Genomic_DNA"/>
</dbReference>
<evidence type="ECO:0000313" key="3">
    <source>
        <dbReference type="Proteomes" id="UP000466445"/>
    </source>
</evidence>